<dbReference type="Proteomes" id="UP000238169">
    <property type="component" value="Unassembled WGS sequence"/>
</dbReference>
<dbReference type="AlphaFoldDB" id="A0A2U3I1Z1"/>
<accession>A0A2U3I1Z1</accession>
<gene>
    <name evidence="2" type="ORF">NOV72_01359</name>
</gene>
<reference evidence="3" key="1">
    <citation type="submission" date="2018-01" db="EMBL/GenBank/DDBJ databases">
        <authorList>
            <person name="Peeters C."/>
        </authorList>
    </citation>
    <scope>NUCLEOTIDE SEQUENCE [LARGE SCALE GENOMIC DNA]</scope>
</reference>
<dbReference type="RefSeq" id="WP_106853844.1">
    <property type="nucleotide sequence ID" value="NZ_OGTP01000003.1"/>
</dbReference>
<dbReference type="OrthoDB" id="9030280at2"/>
<dbReference type="EMBL" id="OGTP01000003">
    <property type="protein sequence ID" value="SPB14110.1"/>
    <property type="molecule type" value="Genomic_DNA"/>
</dbReference>
<evidence type="ECO:0000256" key="1">
    <source>
        <dbReference type="SAM" id="MobiDB-lite"/>
    </source>
</evidence>
<proteinExistence type="predicted"/>
<sequence>MTSRFKLAPSTASPEPRPANPEEFANGAGMVHSQQPQRPLKPVRLNLDLTPDMHERVRRRAADLRLTGAQYVRELLLKDLKDRILE</sequence>
<feature type="region of interest" description="Disordered" evidence="1">
    <location>
        <begin position="1"/>
        <end position="41"/>
    </location>
</feature>
<name>A0A2U3I1Z1_9BURK</name>
<protein>
    <submittedName>
        <fullName evidence="2">Uncharacterized protein</fullName>
    </submittedName>
</protein>
<keyword evidence="3" id="KW-1185">Reference proteome</keyword>
<evidence type="ECO:0000313" key="2">
    <source>
        <dbReference type="EMBL" id="SPB14110.1"/>
    </source>
</evidence>
<organism evidence="2 3">
    <name type="scientific">Caballeronia novacaledonica</name>
    <dbReference type="NCBI Taxonomy" id="1544861"/>
    <lineage>
        <taxon>Bacteria</taxon>
        <taxon>Pseudomonadati</taxon>
        <taxon>Pseudomonadota</taxon>
        <taxon>Betaproteobacteria</taxon>
        <taxon>Burkholderiales</taxon>
        <taxon>Burkholderiaceae</taxon>
        <taxon>Caballeronia</taxon>
    </lineage>
</organism>
<evidence type="ECO:0000313" key="3">
    <source>
        <dbReference type="Proteomes" id="UP000238169"/>
    </source>
</evidence>